<dbReference type="AlphaFoldDB" id="A0AAV5TDB5"/>
<keyword evidence="1" id="KW-0472">Membrane</keyword>
<evidence type="ECO:0000256" key="1">
    <source>
        <dbReference type="SAM" id="Phobius"/>
    </source>
</evidence>
<protein>
    <recommendedName>
        <fullName evidence="4">G protein-coupled receptor</fullName>
    </recommendedName>
</protein>
<comment type="caution">
    <text evidence="2">The sequence shown here is derived from an EMBL/GenBank/DDBJ whole genome shotgun (WGS) entry which is preliminary data.</text>
</comment>
<feature type="non-terminal residue" evidence="2">
    <location>
        <position position="1"/>
    </location>
</feature>
<evidence type="ECO:0000313" key="3">
    <source>
        <dbReference type="Proteomes" id="UP001432027"/>
    </source>
</evidence>
<accession>A0AAV5TDB5</accession>
<reference evidence="2" key="1">
    <citation type="submission" date="2023-10" db="EMBL/GenBank/DDBJ databases">
        <title>Genome assembly of Pristionchus species.</title>
        <authorList>
            <person name="Yoshida K."/>
            <person name="Sommer R.J."/>
        </authorList>
    </citation>
    <scope>NUCLEOTIDE SEQUENCE</scope>
    <source>
        <strain evidence="2">RS0144</strain>
    </source>
</reference>
<dbReference type="Proteomes" id="UP001432027">
    <property type="component" value="Unassembled WGS sequence"/>
</dbReference>
<keyword evidence="3" id="KW-1185">Reference proteome</keyword>
<organism evidence="2 3">
    <name type="scientific">Pristionchus entomophagus</name>
    <dbReference type="NCBI Taxonomy" id="358040"/>
    <lineage>
        <taxon>Eukaryota</taxon>
        <taxon>Metazoa</taxon>
        <taxon>Ecdysozoa</taxon>
        <taxon>Nematoda</taxon>
        <taxon>Chromadorea</taxon>
        <taxon>Rhabditida</taxon>
        <taxon>Rhabditina</taxon>
        <taxon>Diplogasteromorpha</taxon>
        <taxon>Diplogasteroidea</taxon>
        <taxon>Neodiplogasteridae</taxon>
        <taxon>Pristionchus</taxon>
    </lineage>
</organism>
<evidence type="ECO:0000313" key="2">
    <source>
        <dbReference type="EMBL" id="GMS92297.1"/>
    </source>
</evidence>
<keyword evidence="1" id="KW-1133">Transmembrane helix</keyword>
<evidence type="ECO:0008006" key="4">
    <source>
        <dbReference type="Google" id="ProtNLM"/>
    </source>
</evidence>
<feature type="non-terminal residue" evidence="2">
    <location>
        <position position="97"/>
    </location>
</feature>
<gene>
    <name evidence="2" type="ORF">PENTCL1PPCAC_14472</name>
</gene>
<name>A0AAV5TDB5_9BILA</name>
<sequence>LIVSFAHTSILPTVHMTESGVYFFSRHGEIMIGGRSFDTFFCLVFIATFFHTFLILSYHFVYRFKTHCSLLAPPEIVETFGIDLRKPNRGFAVIAMR</sequence>
<keyword evidence="1" id="KW-0812">Transmembrane</keyword>
<dbReference type="InterPro" id="IPR019428">
    <property type="entry name" value="7TM_GPCR_serpentine_rcpt_Str"/>
</dbReference>
<feature type="transmembrane region" description="Helical" evidence="1">
    <location>
        <begin position="40"/>
        <end position="61"/>
    </location>
</feature>
<dbReference type="EMBL" id="BTSX01000004">
    <property type="protein sequence ID" value="GMS92297.1"/>
    <property type="molecule type" value="Genomic_DNA"/>
</dbReference>
<dbReference type="Pfam" id="PF10326">
    <property type="entry name" value="7TM_GPCR_Str"/>
    <property type="match status" value="1"/>
</dbReference>
<proteinExistence type="predicted"/>